<gene>
    <name evidence="2" type="ORF">MTP09_02310</name>
</gene>
<evidence type="ECO:0000313" key="2">
    <source>
        <dbReference type="EMBL" id="UOE41495.1"/>
    </source>
</evidence>
<dbReference type="PROSITE" id="PS51186">
    <property type="entry name" value="GNAT"/>
    <property type="match status" value="1"/>
</dbReference>
<dbReference type="InterPro" id="IPR051531">
    <property type="entry name" value="N-acetyltransferase"/>
</dbReference>
<dbReference type="Proteomes" id="UP000831460">
    <property type="component" value="Chromosome"/>
</dbReference>
<protein>
    <submittedName>
        <fullName evidence="2">GNAT family N-acetyltransferase</fullName>
    </submittedName>
</protein>
<feature type="domain" description="N-acetyltransferase" evidence="1">
    <location>
        <begin position="33"/>
        <end position="179"/>
    </location>
</feature>
<keyword evidence="3" id="KW-1185">Reference proteome</keyword>
<sequence>MKTFPQLQTQRLLLNRPVQSDTDDLIKQLNTDSAFSENTLSIPFPYKIEDAQFFMENLVNKGFEDQTNFTFAIRQKEQPALIGAIGIHIDFKNKKAELGYWLGKDFWNRGFVTEALKEVIRFGFTDLHLNKLYASHFPHNPASGKIMMNCGMNLEAQLKEEYFKNGKHIDVLRYSILKTDFENGI</sequence>
<accession>A0ABY4BQL6</accession>
<organism evidence="2 3">
    <name type="scientific">Chryseobacterium suipulveris</name>
    <dbReference type="NCBI Taxonomy" id="2929800"/>
    <lineage>
        <taxon>Bacteria</taxon>
        <taxon>Pseudomonadati</taxon>
        <taxon>Bacteroidota</taxon>
        <taxon>Flavobacteriia</taxon>
        <taxon>Flavobacteriales</taxon>
        <taxon>Weeksellaceae</taxon>
        <taxon>Chryseobacterium group</taxon>
        <taxon>Chryseobacterium</taxon>
    </lineage>
</organism>
<dbReference type="InterPro" id="IPR016181">
    <property type="entry name" value="Acyl_CoA_acyltransferase"/>
</dbReference>
<evidence type="ECO:0000259" key="1">
    <source>
        <dbReference type="PROSITE" id="PS51186"/>
    </source>
</evidence>
<dbReference type="InterPro" id="IPR000182">
    <property type="entry name" value="GNAT_dom"/>
</dbReference>
<reference evidence="2 3" key="1">
    <citation type="submission" date="2022-03" db="EMBL/GenBank/DDBJ databases">
        <title>Chryseobacterium sp. isolated from particulate matters in swine house.</title>
        <authorList>
            <person name="Won M."/>
            <person name="Kim S.-J."/>
            <person name="Kwon S.-W."/>
        </authorList>
    </citation>
    <scope>NUCLEOTIDE SEQUENCE [LARGE SCALE GENOMIC DNA]</scope>
    <source>
        <strain evidence="2 3">SC2-2</strain>
    </source>
</reference>
<dbReference type="Pfam" id="PF13302">
    <property type="entry name" value="Acetyltransf_3"/>
    <property type="match status" value="1"/>
</dbReference>
<dbReference type="Gene3D" id="3.40.630.30">
    <property type="match status" value="1"/>
</dbReference>
<dbReference type="RefSeq" id="WP_243550265.1">
    <property type="nucleotide sequence ID" value="NZ_CP094532.1"/>
</dbReference>
<evidence type="ECO:0000313" key="3">
    <source>
        <dbReference type="Proteomes" id="UP000831460"/>
    </source>
</evidence>
<name>A0ABY4BQL6_9FLAO</name>
<dbReference type="SUPFAM" id="SSF55729">
    <property type="entry name" value="Acyl-CoA N-acyltransferases (Nat)"/>
    <property type="match status" value="1"/>
</dbReference>
<dbReference type="EMBL" id="CP094532">
    <property type="protein sequence ID" value="UOE41495.1"/>
    <property type="molecule type" value="Genomic_DNA"/>
</dbReference>
<dbReference type="PANTHER" id="PTHR43792">
    <property type="entry name" value="GNAT FAMILY, PUTATIVE (AFU_ORTHOLOGUE AFUA_3G00765)-RELATED-RELATED"/>
    <property type="match status" value="1"/>
</dbReference>
<proteinExistence type="predicted"/>